<comment type="caution">
    <text evidence="2">The sequence shown here is derived from an EMBL/GenBank/DDBJ whole genome shotgun (WGS) entry which is preliminary data.</text>
</comment>
<evidence type="ECO:0000313" key="3">
    <source>
        <dbReference type="Proteomes" id="UP001472677"/>
    </source>
</evidence>
<protein>
    <submittedName>
        <fullName evidence="2">Uncharacterized protein</fullName>
    </submittedName>
</protein>
<feature type="region of interest" description="Disordered" evidence="1">
    <location>
        <begin position="237"/>
        <end position="279"/>
    </location>
</feature>
<feature type="compositionally biased region" description="Basic and acidic residues" evidence="1">
    <location>
        <begin position="1"/>
        <end position="10"/>
    </location>
</feature>
<keyword evidence="3" id="KW-1185">Reference proteome</keyword>
<organism evidence="2 3">
    <name type="scientific">Hibiscus sabdariffa</name>
    <name type="common">roselle</name>
    <dbReference type="NCBI Taxonomy" id="183260"/>
    <lineage>
        <taxon>Eukaryota</taxon>
        <taxon>Viridiplantae</taxon>
        <taxon>Streptophyta</taxon>
        <taxon>Embryophyta</taxon>
        <taxon>Tracheophyta</taxon>
        <taxon>Spermatophyta</taxon>
        <taxon>Magnoliopsida</taxon>
        <taxon>eudicotyledons</taxon>
        <taxon>Gunneridae</taxon>
        <taxon>Pentapetalae</taxon>
        <taxon>rosids</taxon>
        <taxon>malvids</taxon>
        <taxon>Malvales</taxon>
        <taxon>Malvaceae</taxon>
        <taxon>Malvoideae</taxon>
        <taxon>Hibiscus</taxon>
    </lineage>
</organism>
<evidence type="ECO:0000313" key="2">
    <source>
        <dbReference type="EMBL" id="KAK8578921.1"/>
    </source>
</evidence>
<evidence type="ECO:0000256" key="1">
    <source>
        <dbReference type="SAM" id="MobiDB-lite"/>
    </source>
</evidence>
<dbReference type="Proteomes" id="UP001472677">
    <property type="component" value="Unassembled WGS sequence"/>
</dbReference>
<reference evidence="2 3" key="1">
    <citation type="journal article" date="2024" name="G3 (Bethesda)">
        <title>Genome assembly of Hibiscus sabdariffa L. provides insights into metabolisms of medicinal natural products.</title>
        <authorList>
            <person name="Kim T."/>
        </authorList>
    </citation>
    <scope>NUCLEOTIDE SEQUENCE [LARGE SCALE GENOMIC DNA]</scope>
    <source>
        <strain evidence="2">TK-2024</strain>
        <tissue evidence="2">Old leaves</tissue>
    </source>
</reference>
<feature type="region of interest" description="Disordered" evidence="1">
    <location>
        <begin position="1"/>
        <end position="23"/>
    </location>
</feature>
<sequence>MIMPQSHERPISPALDVNNPASKKPKDVSFACVSLLDDGTMSKVTDDGRWQSNSSLATKEGTTRVVPLEPSKGALYGPWITVDTHRRRSSFTTNYNRGVISKNERNGVDNGSGNSANSGSRFAALLVEDGVDAQEKSLPVVDVNNKGPKDDAGSSDRHTAITLMESKYDSPGSTGGKIVKARGYVGRVSTEGHRRGLSFKKPLKVQSRSQQSLAGWLSNLSQQLELPIPDENLGADGTTGLSKFGDGHGPLVGEHTIADNEDSLQPTHSDPIGGPTSLE</sequence>
<dbReference type="EMBL" id="JBBPBM010000006">
    <property type="protein sequence ID" value="KAK8578921.1"/>
    <property type="molecule type" value="Genomic_DNA"/>
</dbReference>
<accession>A0ABR2FDD7</accession>
<gene>
    <name evidence="2" type="ORF">V6N12_069264</name>
</gene>
<name>A0ABR2FDD7_9ROSI</name>
<proteinExistence type="predicted"/>